<name>A0A7G9SQE1_9GAMM</name>
<accession>A0A7G9SQE1</accession>
<proteinExistence type="predicted"/>
<evidence type="ECO:0008006" key="4">
    <source>
        <dbReference type="Google" id="ProtNLM"/>
    </source>
</evidence>
<organism evidence="2 3">
    <name type="scientific">Thermomonas carbonis</name>
    <dbReference type="NCBI Taxonomy" id="1463158"/>
    <lineage>
        <taxon>Bacteria</taxon>
        <taxon>Pseudomonadati</taxon>
        <taxon>Pseudomonadota</taxon>
        <taxon>Gammaproteobacteria</taxon>
        <taxon>Lysobacterales</taxon>
        <taxon>Lysobacteraceae</taxon>
        <taxon>Thermomonas</taxon>
    </lineage>
</organism>
<sequence length="279" mass="29088">MSRFEIRVQFQNALGLAVLAVALAGCGRADDAPANADTGSSMQAIVDEAAQDASDAGALPEGDAPLKEGQSVQGTIQADVGNGMQAFRSLSTKVADDIEQQVEEKMGGKAGQDAIADANKKLEKLGTGTRVDSDDVRNMMKGMGGKTFHDSQVMHVDIIKSLQVTLKGTAGDGGNLDLGVTFDDKTLAMTGSSLNYRPKANAMFDFYEGKGGEQVTVTIDRFERNADGTYAIAGSFSAKDLPASSMAKKLPSATLASASGTFSFDALPLKEMPKFGKGA</sequence>
<dbReference type="EMBL" id="CP060719">
    <property type="protein sequence ID" value="QNN70066.1"/>
    <property type="molecule type" value="Genomic_DNA"/>
</dbReference>
<feature type="region of interest" description="Disordered" evidence="1">
    <location>
        <begin position="51"/>
        <end position="71"/>
    </location>
</feature>
<evidence type="ECO:0000313" key="2">
    <source>
        <dbReference type="EMBL" id="QNN70066.1"/>
    </source>
</evidence>
<evidence type="ECO:0000256" key="1">
    <source>
        <dbReference type="SAM" id="MobiDB-lite"/>
    </source>
</evidence>
<protein>
    <recommendedName>
        <fullName evidence="4">Lipoprotein</fullName>
    </recommendedName>
</protein>
<dbReference type="Proteomes" id="UP000515804">
    <property type="component" value="Chromosome"/>
</dbReference>
<gene>
    <name evidence="2" type="ORF">H9L16_15870</name>
</gene>
<dbReference type="KEGG" id="tcn:H9L16_15870"/>
<dbReference type="PROSITE" id="PS51257">
    <property type="entry name" value="PROKAR_LIPOPROTEIN"/>
    <property type="match status" value="1"/>
</dbReference>
<dbReference type="AlphaFoldDB" id="A0A7G9SQE1"/>
<keyword evidence="3" id="KW-1185">Reference proteome</keyword>
<evidence type="ECO:0000313" key="3">
    <source>
        <dbReference type="Proteomes" id="UP000515804"/>
    </source>
</evidence>
<dbReference type="RefSeq" id="WP_187552583.1">
    <property type="nucleotide sequence ID" value="NZ_BMZL01000001.1"/>
</dbReference>
<reference evidence="2 3" key="1">
    <citation type="submission" date="2020-08" db="EMBL/GenBank/DDBJ databases">
        <title>Genome sequence of Thermomonas carbonis KCTC 42013T.</title>
        <authorList>
            <person name="Hyun D.-W."/>
            <person name="Bae J.-W."/>
        </authorList>
    </citation>
    <scope>NUCLEOTIDE SEQUENCE [LARGE SCALE GENOMIC DNA]</scope>
    <source>
        <strain evidence="2 3">KCTC 42013</strain>
    </source>
</reference>